<dbReference type="EMBL" id="PCTD01000015">
    <property type="protein sequence ID" value="PIP64839.1"/>
    <property type="molecule type" value="Genomic_DNA"/>
</dbReference>
<accession>A0A2H0C4Z4</accession>
<dbReference type="Proteomes" id="UP000230802">
    <property type="component" value="Unassembled WGS sequence"/>
</dbReference>
<evidence type="ECO:0000313" key="1">
    <source>
        <dbReference type="EMBL" id="PIP64839.1"/>
    </source>
</evidence>
<reference evidence="1 2" key="1">
    <citation type="submission" date="2017-09" db="EMBL/GenBank/DDBJ databases">
        <title>Depth-based differentiation of microbial function through sediment-hosted aquifers and enrichment of novel symbionts in the deep terrestrial subsurface.</title>
        <authorList>
            <person name="Probst A.J."/>
            <person name="Ladd B."/>
            <person name="Jarett J.K."/>
            <person name="Geller-Mcgrath D.E."/>
            <person name="Sieber C.M."/>
            <person name="Emerson J.B."/>
            <person name="Anantharaman K."/>
            <person name="Thomas B.C."/>
            <person name="Malmstrom R."/>
            <person name="Stieglmeier M."/>
            <person name="Klingl A."/>
            <person name="Woyke T."/>
            <person name="Ryan C.M."/>
            <person name="Banfield J.F."/>
        </authorList>
    </citation>
    <scope>NUCLEOTIDE SEQUENCE [LARGE SCALE GENOMIC DNA]</scope>
    <source>
        <strain evidence="1">CG22_combo_CG10-13_8_21_14_all_33_16</strain>
    </source>
</reference>
<sequence length="286" mass="34527">MKIIKKITITEKTLLKNYPQDIFSNLSYANNLSTNHKEIAKKLINKNPYTITIIIENLNIDFWRKKEYAQPIKIPILPKYAELLLKYFFEEYGECEGNQIYGKYLEKYRGLWDKENRTKELDDYIIEFELEPHYKEKVMKKYKNIHELNKPRFRIERERYYDLPSPLNHIDWRNPYDNIFVWQEDNKKLIKRGGSGSSGQREINSLFTFGFGLINQSIPIPSYLFLYSDKNELFFIKKFSSLCLPYYDIGSNYFLSPNKEQKALQEMDFINWKDFSKVKKIVWFKN</sequence>
<gene>
    <name evidence="1" type="ORF">COW96_00310</name>
</gene>
<organism evidence="1 2">
    <name type="scientific">Candidatus Roizmanbacteria bacterium CG22_combo_CG10-13_8_21_14_all_33_16</name>
    <dbReference type="NCBI Taxonomy" id="1974859"/>
    <lineage>
        <taxon>Bacteria</taxon>
        <taxon>Candidatus Roizmaniibacteriota</taxon>
    </lineage>
</organism>
<comment type="caution">
    <text evidence="1">The sequence shown here is derived from an EMBL/GenBank/DDBJ whole genome shotgun (WGS) entry which is preliminary data.</text>
</comment>
<proteinExistence type="predicted"/>
<name>A0A2H0C4Z4_9BACT</name>
<protein>
    <submittedName>
        <fullName evidence="1">Uncharacterized protein</fullName>
    </submittedName>
</protein>
<dbReference type="AlphaFoldDB" id="A0A2H0C4Z4"/>
<evidence type="ECO:0000313" key="2">
    <source>
        <dbReference type="Proteomes" id="UP000230802"/>
    </source>
</evidence>